<dbReference type="AlphaFoldDB" id="A0ABD1ULP4"/>
<comment type="caution">
    <text evidence="1">The sequence shown here is derived from an EMBL/GenBank/DDBJ whole genome shotgun (WGS) entry which is preliminary data.</text>
</comment>
<proteinExistence type="predicted"/>
<protein>
    <submittedName>
        <fullName evidence="1">Uncharacterized protein</fullName>
    </submittedName>
</protein>
<organism evidence="1 2">
    <name type="scientific">Abeliophyllum distichum</name>
    <dbReference type="NCBI Taxonomy" id="126358"/>
    <lineage>
        <taxon>Eukaryota</taxon>
        <taxon>Viridiplantae</taxon>
        <taxon>Streptophyta</taxon>
        <taxon>Embryophyta</taxon>
        <taxon>Tracheophyta</taxon>
        <taxon>Spermatophyta</taxon>
        <taxon>Magnoliopsida</taxon>
        <taxon>eudicotyledons</taxon>
        <taxon>Gunneridae</taxon>
        <taxon>Pentapetalae</taxon>
        <taxon>asterids</taxon>
        <taxon>lamiids</taxon>
        <taxon>Lamiales</taxon>
        <taxon>Oleaceae</taxon>
        <taxon>Forsythieae</taxon>
        <taxon>Abeliophyllum</taxon>
    </lineage>
</organism>
<evidence type="ECO:0000313" key="2">
    <source>
        <dbReference type="Proteomes" id="UP001604336"/>
    </source>
</evidence>
<evidence type="ECO:0000313" key="1">
    <source>
        <dbReference type="EMBL" id="KAL2525976.1"/>
    </source>
</evidence>
<keyword evidence="2" id="KW-1185">Reference proteome</keyword>
<name>A0ABD1ULP4_9LAMI</name>
<gene>
    <name evidence="1" type="ORF">Adt_11030</name>
</gene>
<reference evidence="2" key="1">
    <citation type="submission" date="2024-07" db="EMBL/GenBank/DDBJ databases">
        <title>Two chromosome-level genome assemblies of Korean endemic species Abeliophyllum distichum and Forsythia ovata (Oleaceae).</title>
        <authorList>
            <person name="Jang H."/>
        </authorList>
    </citation>
    <scope>NUCLEOTIDE SEQUENCE [LARGE SCALE GENOMIC DNA]</scope>
</reference>
<sequence length="223" mass="25330">MPENPSCYKFKGLFKRGCYSKSQGFAGNFGSPFVTGVIEWNSGNLRANSPKRSSRRIRVTWLSKAIEKSQNILYAFLFFLEMHRGIILVPTGKGAGTSNGDALGGHSLPVFPTFVHPVCLGLIELPSELIGHGSANDWMSSLGLCVATDDDEKYWNKKRNYYSWKTHFYVEHRYISKKQYKLEQFLLGPQYFPDNFSQDQIQLKVLHGEAELRAVLADLPYYS</sequence>
<dbReference type="Proteomes" id="UP001604336">
    <property type="component" value="Unassembled WGS sequence"/>
</dbReference>
<dbReference type="EMBL" id="JBFOLK010000003">
    <property type="protein sequence ID" value="KAL2525976.1"/>
    <property type="molecule type" value="Genomic_DNA"/>
</dbReference>
<accession>A0ABD1ULP4</accession>